<dbReference type="KEGG" id="cee:CENDO_08265"/>
<evidence type="ECO:0000313" key="2">
    <source>
        <dbReference type="Proteomes" id="UP000296352"/>
    </source>
</evidence>
<accession>A0A4P7QGR8</accession>
<protein>
    <submittedName>
        <fullName evidence="1">Uncharacterized protein</fullName>
    </submittedName>
</protein>
<reference evidence="1 2" key="1">
    <citation type="submission" date="2019-04" db="EMBL/GenBank/DDBJ databases">
        <title>Corynebacterium endometrii sp. nov., isolated from the uterus of a cow with endometritis.</title>
        <authorList>
            <person name="Ballas P."/>
            <person name="Ruckert C."/>
            <person name="Wagener K."/>
            <person name="Drillich M."/>
            <person name="Kaempfer P."/>
            <person name="Busse H.-J."/>
            <person name="Ehling-Schulz M."/>
        </authorList>
    </citation>
    <scope>NUCLEOTIDE SEQUENCE [LARGE SCALE GENOMIC DNA]</scope>
    <source>
        <strain evidence="1 2">LMM-1653</strain>
    </source>
</reference>
<gene>
    <name evidence="1" type="ORF">CENDO_08265</name>
</gene>
<organism evidence="1 2">
    <name type="scientific">Corynebacterium endometrii</name>
    <dbReference type="NCBI Taxonomy" id="2488819"/>
    <lineage>
        <taxon>Bacteria</taxon>
        <taxon>Bacillati</taxon>
        <taxon>Actinomycetota</taxon>
        <taxon>Actinomycetes</taxon>
        <taxon>Mycobacteriales</taxon>
        <taxon>Corynebacteriaceae</taxon>
        <taxon>Corynebacterium</taxon>
    </lineage>
</organism>
<proteinExistence type="predicted"/>
<evidence type="ECO:0000313" key="1">
    <source>
        <dbReference type="EMBL" id="QCB28925.1"/>
    </source>
</evidence>
<name>A0A4P7QGR8_9CORY</name>
<sequence length="51" mass="5839">MGSILYRNFLVPDIMVYFFPFSNPSEDLLLIKTGTCKNLDCTTLDCTTMRV</sequence>
<dbReference type="Proteomes" id="UP000296352">
    <property type="component" value="Chromosome"/>
</dbReference>
<keyword evidence="2" id="KW-1185">Reference proteome</keyword>
<dbReference type="AlphaFoldDB" id="A0A4P7QGR8"/>
<dbReference type="EMBL" id="CP039247">
    <property type="protein sequence ID" value="QCB28925.1"/>
    <property type="molecule type" value="Genomic_DNA"/>
</dbReference>